<gene>
    <name evidence="2" type="ORF">C446_02872</name>
</gene>
<evidence type="ECO:0000313" key="2">
    <source>
        <dbReference type="EMBL" id="EMA44658.1"/>
    </source>
</evidence>
<organism evidence="2 3">
    <name type="scientific">Halobiforma nitratireducens JCM 10879</name>
    <dbReference type="NCBI Taxonomy" id="1227454"/>
    <lineage>
        <taxon>Archaea</taxon>
        <taxon>Methanobacteriati</taxon>
        <taxon>Methanobacteriota</taxon>
        <taxon>Stenosarchaea group</taxon>
        <taxon>Halobacteria</taxon>
        <taxon>Halobacteriales</taxon>
        <taxon>Natrialbaceae</taxon>
        <taxon>Halobiforma</taxon>
    </lineage>
</organism>
<feature type="transmembrane region" description="Helical" evidence="1">
    <location>
        <begin position="116"/>
        <end position="137"/>
    </location>
</feature>
<feature type="transmembrane region" description="Helical" evidence="1">
    <location>
        <begin position="158"/>
        <end position="179"/>
    </location>
</feature>
<feature type="transmembrane region" description="Helical" evidence="1">
    <location>
        <begin position="185"/>
        <end position="204"/>
    </location>
</feature>
<name>M0MH25_9EURY</name>
<feature type="transmembrane region" description="Helical" evidence="1">
    <location>
        <begin position="211"/>
        <end position="230"/>
    </location>
</feature>
<dbReference type="EMBL" id="AOMA01000024">
    <property type="protein sequence ID" value="EMA44658.1"/>
    <property type="molecule type" value="Genomic_DNA"/>
</dbReference>
<dbReference type="STRING" id="1227454.C446_02872"/>
<keyword evidence="1" id="KW-1133">Transmembrane helix</keyword>
<dbReference type="Proteomes" id="UP000011607">
    <property type="component" value="Unassembled WGS sequence"/>
</dbReference>
<dbReference type="OrthoDB" id="331602at2157"/>
<comment type="caution">
    <text evidence="2">The sequence shown here is derived from an EMBL/GenBank/DDBJ whole genome shotgun (WGS) entry which is preliminary data.</text>
</comment>
<keyword evidence="1" id="KW-0812">Transmembrane</keyword>
<evidence type="ECO:0000256" key="1">
    <source>
        <dbReference type="SAM" id="Phobius"/>
    </source>
</evidence>
<proteinExistence type="predicted"/>
<feature type="transmembrane region" description="Helical" evidence="1">
    <location>
        <begin position="40"/>
        <end position="61"/>
    </location>
</feature>
<dbReference type="AlphaFoldDB" id="M0MH25"/>
<keyword evidence="1" id="KW-0472">Membrane</keyword>
<evidence type="ECO:0000313" key="3">
    <source>
        <dbReference type="Proteomes" id="UP000011607"/>
    </source>
</evidence>
<dbReference type="RefSeq" id="WP_006671541.1">
    <property type="nucleotide sequence ID" value="NZ_AOMA01000024.1"/>
</dbReference>
<dbReference type="eggNOG" id="arCOG11490">
    <property type="taxonomic scope" value="Archaea"/>
</dbReference>
<keyword evidence="3" id="KW-1185">Reference proteome</keyword>
<sequence>MVSSRPRLPLASIAAGVTGGVANAAVVLALYARADYPALESATATAVLAFGAFAVGFVPLALAVYTRLFAPAAGFVALVAGTVSLEFTSPMPEWGTQGGAVIVDGPTHIGSYANTWYVWLALAAVVAAAEFGVRRQYGIADGRLRNLPDRPLERADRYAIVLGTAAIVGVGTSLLVVRSGIRPSLLVPIVFGFAAAVTAVPFVALFEDGTLLPLALFAVVPSLLVFEVFVTTDSPVHILLLGPYAVVLALVWLLERTARQRLGGLDDGATDERAA</sequence>
<feature type="transmembrane region" description="Helical" evidence="1">
    <location>
        <begin position="236"/>
        <end position="254"/>
    </location>
</feature>
<reference evidence="2 3" key="1">
    <citation type="journal article" date="2014" name="PLoS Genet.">
        <title>Phylogenetically driven sequencing of extremely halophilic archaea reveals strategies for static and dynamic osmo-response.</title>
        <authorList>
            <person name="Becker E.A."/>
            <person name="Seitzer P.M."/>
            <person name="Tritt A."/>
            <person name="Larsen D."/>
            <person name="Krusor M."/>
            <person name="Yao A.I."/>
            <person name="Wu D."/>
            <person name="Madern D."/>
            <person name="Eisen J.A."/>
            <person name="Darling A.E."/>
            <person name="Facciotti M.T."/>
        </authorList>
    </citation>
    <scope>NUCLEOTIDE SEQUENCE [LARGE SCALE GENOMIC DNA]</scope>
    <source>
        <strain evidence="2 3">JCM 10879</strain>
    </source>
</reference>
<accession>M0MH25</accession>
<protein>
    <submittedName>
        <fullName evidence="2">Uncharacterized protein</fullName>
    </submittedName>
</protein>